<comment type="caution">
    <text evidence="1">The sequence shown here is derived from an EMBL/GenBank/DDBJ whole genome shotgun (WGS) entry which is preliminary data.</text>
</comment>
<dbReference type="PANTHER" id="PTHR46889:SF5">
    <property type="entry name" value="INTEGRASE PROTEIN"/>
    <property type="match status" value="1"/>
</dbReference>
<reference evidence="1" key="1">
    <citation type="submission" date="2013-03" db="EMBL/GenBank/DDBJ databases">
        <authorList>
            <person name="Harkins D.M."/>
            <person name="Durkin A.S."/>
            <person name="Brinkac L.M."/>
            <person name="Haft D.H."/>
            <person name="Selengut J.D."/>
            <person name="Sanka R."/>
            <person name="DePew J."/>
            <person name="Purushe J."/>
            <person name="Hartskeerl R.A."/>
            <person name="Ahmed A."/>
            <person name="van der Linden H."/>
            <person name="Goris M.G.A."/>
            <person name="Vinetz J.M."/>
            <person name="Sutton G.G."/>
            <person name="Nierman W.C."/>
            <person name="Fouts D.E."/>
        </authorList>
    </citation>
    <scope>NUCLEOTIDE SEQUENCE [LARGE SCALE GENOMIC DNA]</scope>
    <source>
        <strain evidence="1">ICFT</strain>
    </source>
</reference>
<protein>
    <recommendedName>
        <fullName evidence="3">Integrase core domain protein</fullName>
    </recommendedName>
</protein>
<dbReference type="InterPro" id="IPR036397">
    <property type="entry name" value="RNaseH_sf"/>
</dbReference>
<sequence>MRTTNSNHPFFKHPNLIKNLIPAEPHLILVSDITYIRVGDGFAFLSLVTDLFSRKIVGFKLHHSLETAGCIHALNMALDQVPERQKDHPSFGSRHSILFEGLHGHFT</sequence>
<evidence type="ECO:0000313" key="1">
    <source>
        <dbReference type="EMBL" id="EMY77967.1"/>
    </source>
</evidence>
<evidence type="ECO:0000313" key="2">
    <source>
        <dbReference type="Proteomes" id="UP000012313"/>
    </source>
</evidence>
<gene>
    <name evidence="1" type="ORF">LEP1GSC060_3524</name>
</gene>
<dbReference type="GO" id="GO:0003676">
    <property type="term" value="F:nucleic acid binding"/>
    <property type="evidence" value="ECO:0007669"/>
    <property type="project" value="InterPro"/>
</dbReference>
<dbReference type="AlphaFoldDB" id="N1WL72"/>
<evidence type="ECO:0008006" key="3">
    <source>
        <dbReference type="Google" id="ProtNLM"/>
    </source>
</evidence>
<name>N1WL72_9LEPT</name>
<dbReference type="EMBL" id="AOHC02000028">
    <property type="protein sequence ID" value="EMY77967.1"/>
    <property type="molecule type" value="Genomic_DNA"/>
</dbReference>
<dbReference type="InterPro" id="IPR012337">
    <property type="entry name" value="RNaseH-like_sf"/>
</dbReference>
<dbReference type="Gene3D" id="3.30.420.10">
    <property type="entry name" value="Ribonuclease H-like superfamily/Ribonuclease H"/>
    <property type="match status" value="1"/>
</dbReference>
<dbReference type="STRING" id="1218598.LEP1GSC060_3524"/>
<dbReference type="PANTHER" id="PTHR46889">
    <property type="entry name" value="TRANSPOSASE INSF FOR INSERTION SEQUENCE IS3B-RELATED"/>
    <property type="match status" value="1"/>
</dbReference>
<organism evidence="1 2">
    <name type="scientific">Leptospira weilii serovar Ranarum str. ICFT</name>
    <dbReference type="NCBI Taxonomy" id="1218598"/>
    <lineage>
        <taxon>Bacteria</taxon>
        <taxon>Pseudomonadati</taxon>
        <taxon>Spirochaetota</taxon>
        <taxon>Spirochaetia</taxon>
        <taxon>Leptospirales</taxon>
        <taxon>Leptospiraceae</taxon>
        <taxon>Leptospira</taxon>
    </lineage>
</organism>
<proteinExistence type="predicted"/>
<keyword evidence="2" id="KW-1185">Reference proteome</keyword>
<dbReference type="SUPFAM" id="SSF53098">
    <property type="entry name" value="Ribonuclease H-like"/>
    <property type="match status" value="1"/>
</dbReference>
<accession>N1WL72</accession>
<dbReference type="InterPro" id="IPR050900">
    <property type="entry name" value="Transposase_IS3/IS150/IS904"/>
</dbReference>
<dbReference type="Proteomes" id="UP000012313">
    <property type="component" value="Unassembled WGS sequence"/>
</dbReference>